<protein>
    <submittedName>
        <fullName evidence="1">Uncharacterized protein</fullName>
    </submittedName>
</protein>
<sequence length="130" mass="14319">MFVPTLGGSVQDLGQCRSLQSARVSGSEHAGTVRIVLKTSFMTPRTKDIRIYISKEVALGLLALSRPPRVGRPLFSLCPSPVPAIKKRRKGLYSVSDSLRLQNVGIYLKKRSRRGVCSANKIQSRPHSKC</sequence>
<reference evidence="1" key="1">
    <citation type="journal article" date="2023" name="G3 (Bethesda)">
        <title>A reference genome for the long-term kleptoplast-retaining sea slug Elysia crispata morphotype clarki.</title>
        <authorList>
            <person name="Eastman K.E."/>
            <person name="Pendleton A.L."/>
            <person name="Shaikh M.A."/>
            <person name="Suttiyut T."/>
            <person name="Ogas R."/>
            <person name="Tomko P."/>
            <person name="Gavelis G."/>
            <person name="Widhalm J.R."/>
            <person name="Wisecaver J.H."/>
        </authorList>
    </citation>
    <scope>NUCLEOTIDE SEQUENCE</scope>
    <source>
        <strain evidence="1">ECLA1</strain>
    </source>
</reference>
<dbReference type="EMBL" id="JAWDGP010007172">
    <property type="protein sequence ID" value="KAK3728823.1"/>
    <property type="molecule type" value="Genomic_DNA"/>
</dbReference>
<evidence type="ECO:0000313" key="1">
    <source>
        <dbReference type="EMBL" id="KAK3728823.1"/>
    </source>
</evidence>
<gene>
    <name evidence="1" type="ORF">RRG08_013545</name>
</gene>
<dbReference type="Proteomes" id="UP001283361">
    <property type="component" value="Unassembled WGS sequence"/>
</dbReference>
<name>A0AAE0Y157_9GAST</name>
<organism evidence="1 2">
    <name type="scientific">Elysia crispata</name>
    <name type="common">lettuce slug</name>
    <dbReference type="NCBI Taxonomy" id="231223"/>
    <lineage>
        <taxon>Eukaryota</taxon>
        <taxon>Metazoa</taxon>
        <taxon>Spiralia</taxon>
        <taxon>Lophotrochozoa</taxon>
        <taxon>Mollusca</taxon>
        <taxon>Gastropoda</taxon>
        <taxon>Heterobranchia</taxon>
        <taxon>Euthyneura</taxon>
        <taxon>Panpulmonata</taxon>
        <taxon>Sacoglossa</taxon>
        <taxon>Placobranchoidea</taxon>
        <taxon>Plakobranchidae</taxon>
        <taxon>Elysia</taxon>
    </lineage>
</organism>
<keyword evidence="2" id="KW-1185">Reference proteome</keyword>
<evidence type="ECO:0000313" key="2">
    <source>
        <dbReference type="Proteomes" id="UP001283361"/>
    </source>
</evidence>
<accession>A0AAE0Y157</accession>
<dbReference type="AlphaFoldDB" id="A0AAE0Y157"/>
<comment type="caution">
    <text evidence="1">The sequence shown here is derived from an EMBL/GenBank/DDBJ whole genome shotgun (WGS) entry which is preliminary data.</text>
</comment>
<proteinExistence type="predicted"/>